<evidence type="ECO:0000313" key="2">
    <source>
        <dbReference type="WBParaSite" id="jg25373"/>
    </source>
</evidence>
<dbReference type="WBParaSite" id="jg25373">
    <property type="protein sequence ID" value="jg25373"/>
    <property type="gene ID" value="jg25373"/>
</dbReference>
<dbReference type="Proteomes" id="UP000887574">
    <property type="component" value="Unplaced"/>
</dbReference>
<proteinExistence type="predicted"/>
<name>A0A915E221_9BILA</name>
<evidence type="ECO:0000313" key="1">
    <source>
        <dbReference type="Proteomes" id="UP000887574"/>
    </source>
</evidence>
<dbReference type="AlphaFoldDB" id="A0A915E221"/>
<protein>
    <submittedName>
        <fullName evidence="2">Uncharacterized protein</fullName>
    </submittedName>
</protein>
<reference evidence="2" key="1">
    <citation type="submission" date="2022-11" db="UniProtKB">
        <authorList>
            <consortium name="WormBaseParasite"/>
        </authorList>
    </citation>
    <scope>IDENTIFICATION</scope>
</reference>
<organism evidence="1 2">
    <name type="scientific">Ditylenchus dipsaci</name>
    <dbReference type="NCBI Taxonomy" id="166011"/>
    <lineage>
        <taxon>Eukaryota</taxon>
        <taxon>Metazoa</taxon>
        <taxon>Ecdysozoa</taxon>
        <taxon>Nematoda</taxon>
        <taxon>Chromadorea</taxon>
        <taxon>Rhabditida</taxon>
        <taxon>Tylenchina</taxon>
        <taxon>Tylenchomorpha</taxon>
        <taxon>Sphaerularioidea</taxon>
        <taxon>Anguinidae</taxon>
        <taxon>Anguininae</taxon>
        <taxon>Ditylenchus</taxon>
    </lineage>
</organism>
<accession>A0A915E221</accession>
<sequence length="175" mass="19353">MTLPIKTILSSSSLNLQPASHVIIGGGSSFLMHPEKFGFTPEDGPNLSDSKYLAIGAHKSVRYVEGPKGRGYKHAGLIVESNKKTPFHIANQSLFEKARAILGPNAFGSGGSIRPHDISRIHSQFKTLHVEVHYGNTRGRDVRISGVKPPRLQILCWKCMENKSVYWNTMTANMR</sequence>
<keyword evidence="1" id="KW-1185">Reference proteome</keyword>